<protein>
    <submittedName>
        <fullName evidence="2">Alcohol dehydrogenase catalytic domain-containing protein</fullName>
    </submittedName>
</protein>
<dbReference type="Pfam" id="PF08240">
    <property type="entry name" value="ADH_N"/>
    <property type="match status" value="1"/>
</dbReference>
<gene>
    <name evidence="2" type="ORF">GTP56_12810</name>
</gene>
<dbReference type="InterPro" id="IPR013154">
    <property type="entry name" value="ADH-like_N"/>
</dbReference>
<reference evidence="2 3" key="1">
    <citation type="submission" date="2019-12" db="EMBL/GenBank/DDBJ databases">
        <title>Novel species isolated from a subtropical stream in China.</title>
        <authorList>
            <person name="Lu H."/>
        </authorList>
    </citation>
    <scope>NUCLEOTIDE SEQUENCE [LARGE SCALE GENOMIC DNA]</scope>
    <source>
        <strain evidence="2 3">FT134W</strain>
    </source>
</reference>
<dbReference type="InterPro" id="IPR047122">
    <property type="entry name" value="Trans-enoyl_RdTase-like"/>
</dbReference>
<dbReference type="PANTHER" id="PTHR45348:SF2">
    <property type="entry name" value="ZINC-TYPE ALCOHOL DEHYDROGENASE-LIKE PROTEIN C2E1P3.01"/>
    <property type="match status" value="1"/>
</dbReference>
<dbReference type="SMART" id="SM00829">
    <property type="entry name" value="PKS_ER"/>
    <property type="match status" value="1"/>
</dbReference>
<dbReference type="InterPro" id="IPR011032">
    <property type="entry name" value="GroES-like_sf"/>
</dbReference>
<dbReference type="SUPFAM" id="SSF51735">
    <property type="entry name" value="NAD(P)-binding Rossmann-fold domains"/>
    <property type="match status" value="1"/>
</dbReference>
<dbReference type="AlphaFoldDB" id="A0A7X4H1V0"/>
<sequence>MTTQTHLALLLPDKRANLTIAPVPDVSPGAGEIAVRVRALAVNPFDRYVQAVGDVITAYLAYPAVLGSDVAGEVLAVGPGVTRFRVGDRVLGHAGGIERSRNNAAEGGFQEIVLLQAHMASPIPADLPFENAAVLPLGLSTAACGLFQKDFLALAPPRVEPIPTGEVLLVWGGASSVGSNAIQLARAAGYDVATTCSPGNFEYVRQLGATYVFDYRRPSVQAEIVDAMRGRQVIGAMTIGKGAAAACMRILARCEGRRFVAQVSAPASLDDVPAAQGRWRKLLPALARMVAGGISLRLMAKRTGLKTKMIWGGALMDNEVGMMIYGVFLPEALSRKAYAAMPPSEVVGHGLQCIPEAMARQRRGVSARKLVVTL</sequence>
<dbReference type="Proteomes" id="UP000469734">
    <property type="component" value="Unassembled WGS sequence"/>
</dbReference>
<dbReference type="Pfam" id="PF00107">
    <property type="entry name" value="ADH_zinc_N"/>
    <property type="match status" value="1"/>
</dbReference>
<organism evidence="2 3">
    <name type="scientific">Duganella margarita</name>
    <dbReference type="NCBI Taxonomy" id="2692170"/>
    <lineage>
        <taxon>Bacteria</taxon>
        <taxon>Pseudomonadati</taxon>
        <taxon>Pseudomonadota</taxon>
        <taxon>Betaproteobacteria</taxon>
        <taxon>Burkholderiales</taxon>
        <taxon>Oxalobacteraceae</taxon>
        <taxon>Telluria group</taxon>
        <taxon>Duganella</taxon>
    </lineage>
</organism>
<dbReference type="Gene3D" id="3.90.180.10">
    <property type="entry name" value="Medium-chain alcohol dehydrogenases, catalytic domain"/>
    <property type="match status" value="1"/>
</dbReference>
<evidence type="ECO:0000313" key="2">
    <source>
        <dbReference type="EMBL" id="MYM73069.1"/>
    </source>
</evidence>
<dbReference type="PANTHER" id="PTHR45348">
    <property type="entry name" value="HYPOTHETICAL OXIDOREDUCTASE (EUROFUNG)"/>
    <property type="match status" value="1"/>
</dbReference>
<name>A0A7X4H1V0_9BURK</name>
<dbReference type="EMBL" id="WWCR01000011">
    <property type="protein sequence ID" value="MYM73069.1"/>
    <property type="molecule type" value="Genomic_DNA"/>
</dbReference>
<accession>A0A7X4H1V0</accession>
<dbReference type="Gene3D" id="3.40.50.720">
    <property type="entry name" value="NAD(P)-binding Rossmann-like Domain"/>
    <property type="match status" value="1"/>
</dbReference>
<evidence type="ECO:0000259" key="1">
    <source>
        <dbReference type="SMART" id="SM00829"/>
    </source>
</evidence>
<dbReference type="RefSeq" id="WP_161050349.1">
    <property type="nucleotide sequence ID" value="NZ_WWCR01000011.1"/>
</dbReference>
<dbReference type="InterPro" id="IPR020843">
    <property type="entry name" value="ER"/>
</dbReference>
<proteinExistence type="predicted"/>
<feature type="domain" description="Enoyl reductase (ER)" evidence="1">
    <location>
        <begin position="15"/>
        <end position="372"/>
    </location>
</feature>
<dbReference type="InterPro" id="IPR036291">
    <property type="entry name" value="NAD(P)-bd_dom_sf"/>
</dbReference>
<comment type="caution">
    <text evidence="2">The sequence shown here is derived from an EMBL/GenBank/DDBJ whole genome shotgun (WGS) entry which is preliminary data.</text>
</comment>
<dbReference type="CDD" id="cd08249">
    <property type="entry name" value="enoyl_reductase_like"/>
    <property type="match status" value="1"/>
</dbReference>
<dbReference type="GO" id="GO:0016651">
    <property type="term" value="F:oxidoreductase activity, acting on NAD(P)H"/>
    <property type="evidence" value="ECO:0007669"/>
    <property type="project" value="InterPro"/>
</dbReference>
<evidence type="ECO:0000313" key="3">
    <source>
        <dbReference type="Proteomes" id="UP000469734"/>
    </source>
</evidence>
<dbReference type="InterPro" id="IPR013149">
    <property type="entry name" value="ADH-like_C"/>
</dbReference>
<dbReference type="SUPFAM" id="SSF50129">
    <property type="entry name" value="GroES-like"/>
    <property type="match status" value="1"/>
</dbReference>